<dbReference type="STRING" id="41427.A0A182IZ17"/>
<proteinExistence type="inferred from homology"/>
<keyword evidence="6" id="KW-0552">Olfaction</keyword>
<name>A0A182IZ17_ANOAO</name>
<dbReference type="VEuPathDB" id="VectorBase:AATE008238"/>
<evidence type="ECO:0000256" key="7">
    <source>
        <dbReference type="ARBA" id="ARBA00023157"/>
    </source>
</evidence>
<evidence type="ECO:0000256" key="6">
    <source>
        <dbReference type="ARBA" id="ARBA00022725"/>
    </source>
</evidence>
<evidence type="ECO:0000256" key="5">
    <source>
        <dbReference type="ARBA" id="ARBA00022606"/>
    </source>
</evidence>
<dbReference type="InterPro" id="IPR054577">
    <property type="entry name" value="OBP47-like_dom"/>
</dbReference>
<keyword evidence="7" id="KW-1015">Disulfide bond</keyword>
<dbReference type="InterPro" id="IPR052295">
    <property type="entry name" value="Odorant-binding_protein"/>
</dbReference>
<dbReference type="InterPro" id="IPR036728">
    <property type="entry name" value="PBP_GOBP_sf"/>
</dbReference>
<feature type="domain" description="OBP47-like" evidence="8">
    <location>
        <begin position="46"/>
        <end position="191"/>
    </location>
</feature>
<evidence type="ECO:0000256" key="4">
    <source>
        <dbReference type="ARBA" id="ARBA00022525"/>
    </source>
</evidence>
<protein>
    <recommendedName>
        <fullName evidence="8">OBP47-like domain-containing protein</fullName>
    </recommendedName>
</protein>
<dbReference type="EnsemblMetazoa" id="AATE008238-RA">
    <property type="protein sequence ID" value="AATE008238-PA.1"/>
    <property type="gene ID" value="AATE008238"/>
</dbReference>
<dbReference type="Pfam" id="PF22651">
    <property type="entry name" value="OBP47_like"/>
    <property type="match status" value="1"/>
</dbReference>
<keyword evidence="4" id="KW-0964">Secreted</keyword>
<organism evidence="9">
    <name type="scientific">Anopheles atroparvus</name>
    <name type="common">European mosquito</name>
    <dbReference type="NCBI Taxonomy" id="41427"/>
    <lineage>
        <taxon>Eukaryota</taxon>
        <taxon>Metazoa</taxon>
        <taxon>Ecdysozoa</taxon>
        <taxon>Arthropoda</taxon>
        <taxon>Hexapoda</taxon>
        <taxon>Insecta</taxon>
        <taxon>Pterygota</taxon>
        <taxon>Neoptera</taxon>
        <taxon>Endopterygota</taxon>
        <taxon>Diptera</taxon>
        <taxon>Nematocera</taxon>
        <taxon>Culicoidea</taxon>
        <taxon>Culicidae</taxon>
        <taxon>Anophelinae</taxon>
        <taxon>Anopheles</taxon>
    </lineage>
</organism>
<comment type="similarity">
    <text evidence="2">Belongs to the PBP/GOBP family.</text>
</comment>
<dbReference type="Gene3D" id="1.10.238.270">
    <property type="match status" value="1"/>
</dbReference>
<keyword evidence="5" id="KW-0716">Sensory transduction</keyword>
<reference evidence="9" key="1">
    <citation type="submission" date="2022-08" db="UniProtKB">
        <authorList>
            <consortium name="EnsemblMetazoa"/>
        </authorList>
    </citation>
    <scope>IDENTIFICATION</scope>
    <source>
        <strain evidence="9">EBRO</strain>
    </source>
</reference>
<evidence type="ECO:0000259" key="8">
    <source>
        <dbReference type="Pfam" id="PF22651"/>
    </source>
</evidence>
<keyword evidence="3" id="KW-0813">Transport</keyword>
<dbReference type="PANTHER" id="PTHR21066:SF3">
    <property type="entry name" value="IP02236P"/>
    <property type="match status" value="1"/>
</dbReference>
<evidence type="ECO:0000256" key="1">
    <source>
        <dbReference type="ARBA" id="ARBA00004613"/>
    </source>
</evidence>
<dbReference type="PANTHER" id="PTHR21066">
    <property type="entry name" value="ODORANT-BINDING PROTEIN 59A-RELATED"/>
    <property type="match status" value="1"/>
</dbReference>
<dbReference type="GO" id="GO:0007608">
    <property type="term" value="P:sensory perception of smell"/>
    <property type="evidence" value="ECO:0007669"/>
    <property type="project" value="UniProtKB-KW"/>
</dbReference>
<accession>A0A182IZ17</accession>
<evidence type="ECO:0000256" key="2">
    <source>
        <dbReference type="ARBA" id="ARBA00008098"/>
    </source>
</evidence>
<comment type="subcellular location">
    <subcellularLocation>
        <location evidence="1">Secreted</location>
    </subcellularLocation>
</comment>
<dbReference type="AlphaFoldDB" id="A0A182IZ17"/>
<sequence length="205" mass="21948">MNPIYRTTVLAFVCSALLATVSAAPSKDACAKQDLKTDPFSCCTIPKLLDVAVVTTCFEKFPIDPATPPPKGSGSLSPTDCMSECIMNSTGIYNRKGDVDAKKLTSVFTDSLPPNSPWLSVVNKAIRECSAKSTKKSAEFDKAVADSKKVAGKGQGVCNPEASFLVDCIHTTVFSECPTSLRSTTSECATIWQFLKNCPFSALRQ</sequence>
<evidence type="ECO:0000256" key="3">
    <source>
        <dbReference type="ARBA" id="ARBA00022448"/>
    </source>
</evidence>
<dbReference type="GO" id="GO:0005576">
    <property type="term" value="C:extracellular region"/>
    <property type="evidence" value="ECO:0007669"/>
    <property type="project" value="UniProtKB-SubCell"/>
</dbReference>
<evidence type="ECO:0000313" key="9">
    <source>
        <dbReference type="EnsemblMetazoa" id="AATE008238-PA.1"/>
    </source>
</evidence>
<dbReference type="SUPFAM" id="SSF47565">
    <property type="entry name" value="Insect pheromone/odorant-binding proteins"/>
    <property type="match status" value="1"/>
</dbReference>
<dbReference type="GO" id="GO:0005549">
    <property type="term" value="F:odorant binding"/>
    <property type="evidence" value="ECO:0007669"/>
    <property type="project" value="InterPro"/>
</dbReference>